<dbReference type="Proteomes" id="UP000263486">
    <property type="component" value="Unassembled WGS sequence"/>
</dbReference>
<evidence type="ECO:0000256" key="8">
    <source>
        <dbReference type="ARBA" id="ARBA00022741"/>
    </source>
</evidence>
<evidence type="ECO:0000256" key="10">
    <source>
        <dbReference type="ARBA" id="ARBA00022840"/>
    </source>
</evidence>
<comment type="caution">
    <text evidence="14">The sequence shown here is derived from an EMBL/GenBank/DDBJ whole genome shotgun (WGS) entry which is preliminary data.</text>
</comment>
<keyword evidence="10 13" id="KW-0067">ATP-binding</keyword>
<dbReference type="Pfam" id="PF02606">
    <property type="entry name" value="LpxK"/>
    <property type="match status" value="1"/>
</dbReference>
<evidence type="ECO:0000256" key="3">
    <source>
        <dbReference type="ARBA" id="ARBA00012071"/>
    </source>
</evidence>
<name>A0ABX9KK80_9FUSO</name>
<comment type="catalytic activity">
    <reaction evidence="13">
        <text>a lipid A disaccharide + ATP = a lipid IVA + ADP + H(+)</text>
        <dbReference type="Rhea" id="RHEA:67840"/>
        <dbReference type="ChEBI" id="CHEBI:15378"/>
        <dbReference type="ChEBI" id="CHEBI:30616"/>
        <dbReference type="ChEBI" id="CHEBI:176343"/>
        <dbReference type="ChEBI" id="CHEBI:176425"/>
        <dbReference type="ChEBI" id="CHEBI:456216"/>
        <dbReference type="EC" id="2.7.1.130"/>
    </reaction>
</comment>
<evidence type="ECO:0000256" key="12">
    <source>
        <dbReference type="ARBA" id="ARBA00029757"/>
    </source>
</evidence>
<evidence type="ECO:0000313" key="15">
    <source>
        <dbReference type="Proteomes" id="UP000263486"/>
    </source>
</evidence>
<evidence type="ECO:0000256" key="13">
    <source>
        <dbReference type="HAMAP-Rule" id="MF_00409"/>
    </source>
</evidence>
<evidence type="ECO:0000256" key="1">
    <source>
        <dbReference type="ARBA" id="ARBA00002274"/>
    </source>
</evidence>
<keyword evidence="5 13" id="KW-0444">Lipid biosynthesis</keyword>
<dbReference type="Gene3D" id="3.40.50.300">
    <property type="entry name" value="P-loop containing nucleotide triphosphate hydrolases"/>
    <property type="match status" value="1"/>
</dbReference>
<dbReference type="PANTHER" id="PTHR42724">
    <property type="entry name" value="TETRAACYLDISACCHARIDE 4'-KINASE"/>
    <property type="match status" value="1"/>
</dbReference>
<dbReference type="PANTHER" id="PTHR42724:SF1">
    <property type="entry name" value="TETRAACYLDISACCHARIDE 4'-KINASE, MITOCHONDRIAL-RELATED"/>
    <property type="match status" value="1"/>
</dbReference>
<keyword evidence="8 13" id="KW-0547">Nucleotide-binding</keyword>
<evidence type="ECO:0000256" key="7">
    <source>
        <dbReference type="ARBA" id="ARBA00022679"/>
    </source>
</evidence>
<dbReference type="NCBIfam" id="TIGR00682">
    <property type="entry name" value="lpxK"/>
    <property type="match status" value="1"/>
</dbReference>
<organism evidence="14 15">
    <name type="scientific">Psychrilyobacter piezotolerans</name>
    <dbReference type="NCBI Taxonomy" id="2293438"/>
    <lineage>
        <taxon>Bacteria</taxon>
        <taxon>Fusobacteriati</taxon>
        <taxon>Fusobacteriota</taxon>
        <taxon>Fusobacteriia</taxon>
        <taxon>Fusobacteriales</taxon>
        <taxon>Fusobacteriaceae</taxon>
        <taxon>Psychrilyobacter</taxon>
    </lineage>
</organism>
<keyword evidence="6 13" id="KW-0441">Lipid A biosynthesis</keyword>
<feature type="binding site" evidence="13">
    <location>
        <begin position="41"/>
        <end position="48"/>
    </location>
    <ligand>
        <name>ATP</name>
        <dbReference type="ChEBI" id="CHEBI:30616"/>
    </ligand>
</feature>
<dbReference type="GO" id="GO:0009029">
    <property type="term" value="F:lipid-A 4'-kinase activity"/>
    <property type="evidence" value="ECO:0007669"/>
    <property type="project" value="UniProtKB-EC"/>
</dbReference>
<evidence type="ECO:0000313" key="14">
    <source>
        <dbReference type="EMBL" id="REI42877.1"/>
    </source>
</evidence>
<evidence type="ECO:0000256" key="11">
    <source>
        <dbReference type="ARBA" id="ARBA00023098"/>
    </source>
</evidence>
<sequence length="329" mass="37915">MELLAYLYHLITNFRNRLYDKKIFKSKKIDDIEIFCVGNITVGGTGKTPTVQYLVQKFLDEGKKVAIVSRGYKGKRKIDPMIVSDGKNIFATTKESGDEPLLHAINTKVPIIVGRDRYSACMLAKENFDIDTIVLDDGYQHRKLERDCNIVLIDATNPFGGGRLLPLGTLREDLRQLKRADEFIITKADLVDDREIKKIKKYLSKYKKNISVAKYGVVSLKDLKGDRKPLFWVNKKKVLLFSGLANPLNFEKTVISLMPSATDRMDFLDHHNFKERDFKKIMKRADEMGADFIITTEKDIVKLPQNFHMPRTYVLKVELTMLEDNLFQQ</sequence>
<dbReference type="EMBL" id="QUAJ01000002">
    <property type="protein sequence ID" value="REI42877.1"/>
    <property type="molecule type" value="Genomic_DNA"/>
</dbReference>
<keyword evidence="11 13" id="KW-0443">Lipid metabolism</keyword>
<comment type="pathway">
    <text evidence="2 13">Glycolipid biosynthesis; lipid IV(A) biosynthesis; lipid IV(A) from (3R)-3-hydroxytetradecanoyl-[acyl-carrier-protein] and UDP-N-acetyl-alpha-D-glucosamine: step 6/6.</text>
</comment>
<dbReference type="RefSeq" id="WP_114641109.1">
    <property type="nucleotide sequence ID" value="NZ_JAACIO010000002.1"/>
</dbReference>
<dbReference type="HAMAP" id="MF_00409">
    <property type="entry name" value="LpxK"/>
    <property type="match status" value="1"/>
</dbReference>
<evidence type="ECO:0000256" key="4">
    <source>
        <dbReference type="ARBA" id="ARBA00016436"/>
    </source>
</evidence>
<evidence type="ECO:0000256" key="2">
    <source>
        <dbReference type="ARBA" id="ARBA00004870"/>
    </source>
</evidence>
<comment type="similarity">
    <text evidence="13">Belongs to the LpxK family.</text>
</comment>
<dbReference type="InterPro" id="IPR027417">
    <property type="entry name" value="P-loop_NTPase"/>
</dbReference>
<dbReference type="InterPro" id="IPR003758">
    <property type="entry name" value="LpxK"/>
</dbReference>
<proteinExistence type="inferred from homology"/>
<comment type="function">
    <text evidence="1 13">Transfers the gamma-phosphate of ATP to the 4'-position of a tetraacyldisaccharide 1-phosphate intermediate (termed DS-1-P) to form tetraacyldisaccharide 1,4'-bis-phosphate (lipid IVA).</text>
</comment>
<keyword evidence="7 13" id="KW-0808">Transferase</keyword>
<evidence type="ECO:0000256" key="5">
    <source>
        <dbReference type="ARBA" id="ARBA00022516"/>
    </source>
</evidence>
<gene>
    <name evidence="13 14" type="primary">lpxK</name>
    <name evidence="14" type="ORF">DYH56_01640</name>
</gene>
<protein>
    <recommendedName>
        <fullName evidence="4 13">Tetraacyldisaccharide 4'-kinase</fullName>
        <ecNumber evidence="3 13">2.7.1.130</ecNumber>
    </recommendedName>
    <alternativeName>
        <fullName evidence="12 13">Lipid A 4'-kinase</fullName>
    </alternativeName>
</protein>
<accession>A0ABX9KK80</accession>
<dbReference type="EC" id="2.7.1.130" evidence="3 13"/>
<evidence type="ECO:0000256" key="6">
    <source>
        <dbReference type="ARBA" id="ARBA00022556"/>
    </source>
</evidence>
<evidence type="ECO:0000256" key="9">
    <source>
        <dbReference type="ARBA" id="ARBA00022777"/>
    </source>
</evidence>
<keyword evidence="15" id="KW-1185">Reference proteome</keyword>
<keyword evidence="9 13" id="KW-0418">Kinase</keyword>
<reference evidence="14 15" key="1">
    <citation type="submission" date="2018-08" db="EMBL/GenBank/DDBJ databases">
        <title>Draft genome sequence of Psychrilyobacter sp. strain SD5 isolated from Black Sea water.</title>
        <authorList>
            <person name="Yadav S."/>
            <person name="Villanueva L."/>
            <person name="Damste J.S.S."/>
        </authorList>
    </citation>
    <scope>NUCLEOTIDE SEQUENCE [LARGE SCALE GENOMIC DNA]</scope>
    <source>
        <strain evidence="14 15">SD5</strain>
    </source>
</reference>
<dbReference type="SUPFAM" id="SSF52540">
    <property type="entry name" value="P-loop containing nucleoside triphosphate hydrolases"/>
    <property type="match status" value="1"/>
</dbReference>